<dbReference type="GO" id="GO:0019207">
    <property type="term" value="F:kinase regulator activity"/>
    <property type="evidence" value="ECO:0007669"/>
    <property type="project" value="TreeGrafter"/>
</dbReference>
<evidence type="ECO:0000313" key="4">
    <source>
        <dbReference type="Proteomes" id="UP000821853"/>
    </source>
</evidence>
<sequence length="120" mass="13625">MQADNQAFQYGIEEKPYQEELKSIIEEIRFGVAEVGMSTLPADELASYFNLQTNEGDRMCIKMSRQGFQVVGSDYNLRDVENGQCFESINALLDSLSPAYRKLFSEALVKKLQELEATNQ</sequence>
<reference evidence="3 4" key="1">
    <citation type="journal article" date="2020" name="Cell">
        <title>Large-Scale Comparative Analyses of Tick Genomes Elucidate Their Genetic Diversity and Vector Capacities.</title>
        <authorList>
            <consortium name="Tick Genome and Microbiome Consortium (TIGMIC)"/>
            <person name="Jia N."/>
            <person name="Wang J."/>
            <person name="Shi W."/>
            <person name="Du L."/>
            <person name="Sun Y."/>
            <person name="Zhan W."/>
            <person name="Jiang J.F."/>
            <person name="Wang Q."/>
            <person name="Zhang B."/>
            <person name="Ji P."/>
            <person name="Bell-Sakyi L."/>
            <person name="Cui X.M."/>
            <person name="Yuan T.T."/>
            <person name="Jiang B.G."/>
            <person name="Yang W.F."/>
            <person name="Lam T.T."/>
            <person name="Chang Q.C."/>
            <person name="Ding S.J."/>
            <person name="Wang X.J."/>
            <person name="Zhu J.G."/>
            <person name="Ruan X.D."/>
            <person name="Zhao L."/>
            <person name="Wei J.T."/>
            <person name="Ye R.Z."/>
            <person name="Que T.C."/>
            <person name="Du C.H."/>
            <person name="Zhou Y.H."/>
            <person name="Cheng J.X."/>
            <person name="Dai P.F."/>
            <person name="Guo W.B."/>
            <person name="Han X.H."/>
            <person name="Huang E.J."/>
            <person name="Li L.F."/>
            <person name="Wei W."/>
            <person name="Gao Y.C."/>
            <person name="Liu J.Z."/>
            <person name="Shao H.Z."/>
            <person name="Wang X."/>
            <person name="Wang C.C."/>
            <person name="Yang T.C."/>
            <person name="Huo Q.B."/>
            <person name="Li W."/>
            <person name="Chen H.Y."/>
            <person name="Chen S.E."/>
            <person name="Zhou L.G."/>
            <person name="Ni X.B."/>
            <person name="Tian J.H."/>
            <person name="Sheng Y."/>
            <person name="Liu T."/>
            <person name="Pan Y.S."/>
            <person name="Xia L.Y."/>
            <person name="Li J."/>
            <person name="Zhao F."/>
            <person name="Cao W.C."/>
        </authorList>
    </citation>
    <scope>NUCLEOTIDE SEQUENCE [LARGE SCALE GENOMIC DNA]</scope>
    <source>
        <strain evidence="3">HaeL-2018</strain>
    </source>
</reference>
<evidence type="ECO:0000313" key="3">
    <source>
        <dbReference type="EMBL" id="KAH9373944.1"/>
    </source>
</evidence>
<proteinExistence type="inferred from homology"/>
<dbReference type="Pfam" id="PF05303">
    <property type="entry name" value="GSKIP_dom"/>
    <property type="match status" value="1"/>
</dbReference>
<dbReference type="GO" id="GO:0005737">
    <property type="term" value="C:cytoplasm"/>
    <property type="evidence" value="ECO:0007669"/>
    <property type="project" value="TreeGrafter"/>
</dbReference>
<name>A0A9J6GHG6_HAELO</name>
<evidence type="ECO:0000256" key="1">
    <source>
        <dbReference type="ARBA" id="ARBA00009571"/>
    </source>
</evidence>
<protein>
    <recommendedName>
        <fullName evidence="2">GSKIP domain-containing protein</fullName>
    </recommendedName>
</protein>
<feature type="domain" description="GSKIP" evidence="2">
    <location>
        <begin position="18"/>
        <end position="115"/>
    </location>
</feature>
<dbReference type="EMBL" id="JABSTR010000006">
    <property type="protein sequence ID" value="KAH9373944.1"/>
    <property type="molecule type" value="Genomic_DNA"/>
</dbReference>
<dbReference type="GO" id="GO:0051018">
    <property type="term" value="F:protein kinase A binding"/>
    <property type="evidence" value="ECO:0007669"/>
    <property type="project" value="TreeGrafter"/>
</dbReference>
<organism evidence="3 4">
    <name type="scientific">Haemaphysalis longicornis</name>
    <name type="common">Bush tick</name>
    <dbReference type="NCBI Taxonomy" id="44386"/>
    <lineage>
        <taxon>Eukaryota</taxon>
        <taxon>Metazoa</taxon>
        <taxon>Ecdysozoa</taxon>
        <taxon>Arthropoda</taxon>
        <taxon>Chelicerata</taxon>
        <taxon>Arachnida</taxon>
        <taxon>Acari</taxon>
        <taxon>Parasitiformes</taxon>
        <taxon>Ixodida</taxon>
        <taxon>Ixodoidea</taxon>
        <taxon>Ixodidae</taxon>
        <taxon>Haemaphysalinae</taxon>
        <taxon>Haemaphysalis</taxon>
    </lineage>
</organism>
<dbReference type="PANTHER" id="PTHR12490">
    <property type="entry name" value="GSK3B-INTERACTING PROTEIN"/>
    <property type="match status" value="1"/>
</dbReference>
<dbReference type="GO" id="GO:0060828">
    <property type="term" value="P:regulation of canonical Wnt signaling pathway"/>
    <property type="evidence" value="ECO:0007669"/>
    <property type="project" value="InterPro"/>
</dbReference>
<dbReference type="Proteomes" id="UP000821853">
    <property type="component" value="Chromosome 4"/>
</dbReference>
<accession>A0A9J6GHG6</accession>
<dbReference type="InterPro" id="IPR023231">
    <property type="entry name" value="GSKIP_dom_sf"/>
</dbReference>
<dbReference type="InterPro" id="IPR007967">
    <property type="entry name" value="GSKIP_dom"/>
</dbReference>
<dbReference type="AlphaFoldDB" id="A0A9J6GHG6"/>
<keyword evidence="4" id="KW-1185">Reference proteome</keyword>
<dbReference type="SUPFAM" id="SSF103107">
    <property type="entry name" value="Hypothetical protein c14orf129, hspc210"/>
    <property type="match status" value="1"/>
</dbReference>
<dbReference type="InterPro" id="IPR037395">
    <property type="entry name" value="GSKIP"/>
</dbReference>
<dbReference type="VEuPathDB" id="VectorBase:HLOH_054562"/>
<dbReference type="PANTHER" id="PTHR12490:SF4">
    <property type="entry name" value="GSK3B-INTERACTING PROTEIN"/>
    <property type="match status" value="1"/>
</dbReference>
<comment type="caution">
    <text evidence="3">The sequence shown here is derived from an EMBL/GenBank/DDBJ whole genome shotgun (WGS) entry which is preliminary data.</text>
</comment>
<dbReference type="Gene3D" id="3.30.2280.10">
    <property type="entry name" value="Hypothetical protein (hspc210)"/>
    <property type="match status" value="1"/>
</dbReference>
<comment type="similarity">
    <text evidence="1">Belongs to the GSKIP family.</text>
</comment>
<gene>
    <name evidence="3" type="ORF">HPB48_001120</name>
</gene>
<dbReference type="OMA" id="FAVTEMH"/>
<dbReference type="OrthoDB" id="5804279at2759"/>
<evidence type="ECO:0000259" key="2">
    <source>
        <dbReference type="Pfam" id="PF05303"/>
    </source>
</evidence>